<dbReference type="Proteomes" id="UP000626092">
    <property type="component" value="Unassembled WGS sequence"/>
</dbReference>
<evidence type="ECO:0000313" key="2">
    <source>
        <dbReference type="Proteomes" id="UP000626092"/>
    </source>
</evidence>
<accession>A0A834LJW7</accession>
<dbReference type="OrthoDB" id="1934719at2759"/>
<evidence type="ECO:0000313" key="1">
    <source>
        <dbReference type="EMBL" id="KAF7137239.1"/>
    </source>
</evidence>
<sequence length="174" mass="19792">MKVDIMKTYDNVRWDFLWDVLASVNFHPKMIQWLKACVSTANYSLCFNGEAIGYILGRKLVLLCHCWWLLYTAAGASYGHRSVQSELLPVVAMSLLYMLRMLREQRESLTEGFQAQVMAFSQFKTGLCNRVTYLVDTLEDQHLSVHDYGVFAGRKVKSHGSVPSSHQAQSFGEG</sequence>
<gene>
    <name evidence="1" type="ORF">RHSIM_Rhsim07G0147100</name>
</gene>
<proteinExistence type="predicted"/>
<dbReference type="EMBL" id="WJXA01000007">
    <property type="protein sequence ID" value="KAF7137239.1"/>
    <property type="molecule type" value="Genomic_DNA"/>
</dbReference>
<reference evidence="1" key="1">
    <citation type="submission" date="2019-11" db="EMBL/GenBank/DDBJ databases">
        <authorList>
            <person name="Liu Y."/>
            <person name="Hou J."/>
            <person name="Li T.-Q."/>
            <person name="Guan C.-H."/>
            <person name="Wu X."/>
            <person name="Wu H.-Z."/>
            <person name="Ling F."/>
            <person name="Zhang R."/>
            <person name="Shi X.-G."/>
            <person name="Ren J.-P."/>
            <person name="Chen E.-F."/>
            <person name="Sun J.-M."/>
        </authorList>
    </citation>
    <scope>NUCLEOTIDE SEQUENCE</scope>
    <source>
        <strain evidence="1">Adult_tree_wgs_1</strain>
        <tissue evidence="1">Leaves</tissue>
    </source>
</reference>
<dbReference type="AlphaFoldDB" id="A0A834LJW7"/>
<comment type="caution">
    <text evidence="1">The sequence shown here is derived from an EMBL/GenBank/DDBJ whole genome shotgun (WGS) entry which is preliminary data.</text>
</comment>
<evidence type="ECO:0008006" key="3">
    <source>
        <dbReference type="Google" id="ProtNLM"/>
    </source>
</evidence>
<keyword evidence="2" id="KW-1185">Reference proteome</keyword>
<protein>
    <recommendedName>
        <fullName evidence="3">Reverse transcriptase domain-containing protein</fullName>
    </recommendedName>
</protein>
<organism evidence="1 2">
    <name type="scientific">Rhododendron simsii</name>
    <name type="common">Sims's rhododendron</name>
    <dbReference type="NCBI Taxonomy" id="118357"/>
    <lineage>
        <taxon>Eukaryota</taxon>
        <taxon>Viridiplantae</taxon>
        <taxon>Streptophyta</taxon>
        <taxon>Embryophyta</taxon>
        <taxon>Tracheophyta</taxon>
        <taxon>Spermatophyta</taxon>
        <taxon>Magnoliopsida</taxon>
        <taxon>eudicotyledons</taxon>
        <taxon>Gunneridae</taxon>
        <taxon>Pentapetalae</taxon>
        <taxon>asterids</taxon>
        <taxon>Ericales</taxon>
        <taxon>Ericaceae</taxon>
        <taxon>Ericoideae</taxon>
        <taxon>Rhodoreae</taxon>
        <taxon>Rhododendron</taxon>
    </lineage>
</organism>
<name>A0A834LJW7_RHOSS</name>